<accession>G8RTQ1</accession>
<keyword evidence="2" id="KW-1185">Reference proteome</keyword>
<dbReference type="KEGG" id="mrh:MycrhN_6154"/>
<dbReference type="AlphaFoldDB" id="G8RTQ1"/>
<gene>
    <name evidence="1" type="ordered locus">MycrhN_6154</name>
</gene>
<sequence length="33" mass="3765">MDGEAEETERFPRELICSRGKVFLLVDVGGVRR</sequence>
<evidence type="ECO:0000313" key="2">
    <source>
        <dbReference type="Proteomes" id="UP000005442"/>
    </source>
</evidence>
<proteinExistence type="predicted"/>
<dbReference type="HOGENOM" id="CLU_3382803_0_0_11"/>
<evidence type="ECO:0000313" key="1">
    <source>
        <dbReference type="EMBL" id="AEV76614.1"/>
    </source>
</evidence>
<organism evidence="1 2">
    <name type="scientific">Mycolicibacterium rhodesiae (strain NBB3)</name>
    <name type="common">Mycobacterium rhodesiae</name>
    <dbReference type="NCBI Taxonomy" id="710685"/>
    <lineage>
        <taxon>Bacteria</taxon>
        <taxon>Bacillati</taxon>
        <taxon>Actinomycetota</taxon>
        <taxon>Actinomycetes</taxon>
        <taxon>Mycobacteriales</taxon>
        <taxon>Mycobacteriaceae</taxon>
        <taxon>Mycolicibacterium</taxon>
    </lineage>
</organism>
<name>G8RTQ1_MYCRN</name>
<reference evidence="1 2" key="1">
    <citation type="submission" date="2011-12" db="EMBL/GenBank/DDBJ databases">
        <title>Complete sequence of Mycobacterium rhodesiae NBB3.</title>
        <authorList>
            <consortium name="US DOE Joint Genome Institute"/>
            <person name="Lucas S."/>
            <person name="Han J."/>
            <person name="Lapidus A."/>
            <person name="Cheng J.-F."/>
            <person name="Goodwin L."/>
            <person name="Pitluck S."/>
            <person name="Peters L."/>
            <person name="Mikhailova N."/>
            <person name="Gu W."/>
            <person name="Detter J.C."/>
            <person name="Han C."/>
            <person name="Tapia R."/>
            <person name="Land M."/>
            <person name="Hauser L."/>
            <person name="Kyrpides N."/>
            <person name="Ivanova N."/>
            <person name="Pagani I."/>
            <person name="Mattes T."/>
            <person name="Holmes A."/>
            <person name="Rutledge P."/>
            <person name="Paulsen I."/>
            <person name="Coleman N."/>
            <person name="Woyke T."/>
        </authorList>
    </citation>
    <scope>NUCLEOTIDE SEQUENCE [LARGE SCALE GENOMIC DNA]</scope>
    <source>
        <strain evidence="1 2">NBB3</strain>
    </source>
</reference>
<protein>
    <submittedName>
        <fullName evidence="1">Uncharacterized protein</fullName>
    </submittedName>
</protein>
<dbReference type="EMBL" id="CP003169">
    <property type="protein sequence ID" value="AEV76614.1"/>
    <property type="molecule type" value="Genomic_DNA"/>
</dbReference>
<dbReference type="Proteomes" id="UP000005442">
    <property type="component" value="Chromosome"/>
</dbReference>